<organism evidence="3 4">
    <name type="scientific">Stylosanthes scabra</name>
    <dbReference type="NCBI Taxonomy" id="79078"/>
    <lineage>
        <taxon>Eukaryota</taxon>
        <taxon>Viridiplantae</taxon>
        <taxon>Streptophyta</taxon>
        <taxon>Embryophyta</taxon>
        <taxon>Tracheophyta</taxon>
        <taxon>Spermatophyta</taxon>
        <taxon>Magnoliopsida</taxon>
        <taxon>eudicotyledons</taxon>
        <taxon>Gunneridae</taxon>
        <taxon>Pentapetalae</taxon>
        <taxon>rosids</taxon>
        <taxon>fabids</taxon>
        <taxon>Fabales</taxon>
        <taxon>Fabaceae</taxon>
        <taxon>Papilionoideae</taxon>
        <taxon>50 kb inversion clade</taxon>
        <taxon>dalbergioids sensu lato</taxon>
        <taxon>Dalbergieae</taxon>
        <taxon>Pterocarpus clade</taxon>
        <taxon>Stylosanthes</taxon>
    </lineage>
</organism>
<feature type="coiled-coil region" evidence="1">
    <location>
        <begin position="1"/>
        <end position="28"/>
    </location>
</feature>
<reference evidence="3 4" key="1">
    <citation type="journal article" date="2023" name="Plants (Basel)">
        <title>Bridging the Gap: Combining Genomics and Transcriptomics Approaches to Understand Stylosanthes scabra, an Orphan Legume from the Brazilian Caatinga.</title>
        <authorList>
            <person name="Ferreira-Neto J.R.C."/>
            <person name="da Silva M.D."/>
            <person name="Binneck E."/>
            <person name="de Melo N.F."/>
            <person name="da Silva R.H."/>
            <person name="de Melo A.L.T.M."/>
            <person name="Pandolfi V."/>
            <person name="Bustamante F.O."/>
            <person name="Brasileiro-Vidal A.C."/>
            <person name="Benko-Iseppon A.M."/>
        </authorList>
    </citation>
    <scope>NUCLEOTIDE SEQUENCE [LARGE SCALE GENOMIC DNA]</scope>
    <source>
        <tissue evidence="3">Leaves</tissue>
    </source>
</reference>
<protein>
    <submittedName>
        <fullName evidence="3">Uncharacterized protein</fullName>
    </submittedName>
</protein>
<name>A0ABU6TSM3_9FABA</name>
<feature type="non-terminal residue" evidence="3">
    <location>
        <position position="101"/>
    </location>
</feature>
<accession>A0ABU6TSM3</accession>
<keyword evidence="4" id="KW-1185">Reference proteome</keyword>
<evidence type="ECO:0000313" key="3">
    <source>
        <dbReference type="EMBL" id="MED6150983.1"/>
    </source>
</evidence>
<evidence type="ECO:0000256" key="2">
    <source>
        <dbReference type="SAM" id="MobiDB-lite"/>
    </source>
</evidence>
<sequence length="101" mass="11576">MDKLEQSMVLQQKEMTEMKRQLKEWTRNVSVRDANSFWAHQQANPNLTELPIHQIPELMHLNSEKGRHLFHRGLKSHLVVGSSSQAALPQAPPSNIADEPM</sequence>
<keyword evidence="1" id="KW-0175">Coiled coil</keyword>
<evidence type="ECO:0000313" key="4">
    <source>
        <dbReference type="Proteomes" id="UP001341840"/>
    </source>
</evidence>
<dbReference type="EMBL" id="JASCZI010091683">
    <property type="protein sequence ID" value="MED6150983.1"/>
    <property type="molecule type" value="Genomic_DNA"/>
</dbReference>
<evidence type="ECO:0000256" key="1">
    <source>
        <dbReference type="SAM" id="Coils"/>
    </source>
</evidence>
<comment type="caution">
    <text evidence="3">The sequence shown here is derived from an EMBL/GenBank/DDBJ whole genome shotgun (WGS) entry which is preliminary data.</text>
</comment>
<feature type="region of interest" description="Disordered" evidence="2">
    <location>
        <begin position="81"/>
        <end position="101"/>
    </location>
</feature>
<proteinExistence type="predicted"/>
<gene>
    <name evidence="3" type="ORF">PIB30_077934</name>
</gene>
<dbReference type="Proteomes" id="UP001341840">
    <property type="component" value="Unassembled WGS sequence"/>
</dbReference>